<accession>A0A9N9RPZ5</accession>
<feature type="domain" description="RING-type" evidence="6">
    <location>
        <begin position="167"/>
        <end position="204"/>
    </location>
</feature>
<dbReference type="InterPro" id="IPR017907">
    <property type="entry name" value="Znf_RING_CS"/>
</dbReference>
<dbReference type="InterPro" id="IPR013083">
    <property type="entry name" value="Znf_RING/FYVE/PHD"/>
</dbReference>
<proteinExistence type="predicted"/>
<evidence type="ECO:0000256" key="5">
    <source>
        <dbReference type="PROSITE-ProRule" id="PRU00175"/>
    </source>
</evidence>
<sequence>MGQSQTSACKDFIPDTIDTIQFQIKKHSKIFSDFNDLTYENFKESIDELNELSRKCIDKDGNQLVFAINKGSDQFHFLWKATIKIACVSINPESRKISNIKMINLKQFLHIFNTMVTNLEAIEAIEERQRSASSSPANFYPSSIFNQLDSDPKFTFDESDDDYLDECIICLERKPDVILSCLHSFCAPCIEQWNEGKKNCPICDDKLQSTKDSWVQLEIPGADEITEEIMNQMQKITTDCK</sequence>
<dbReference type="Proteomes" id="UP001153620">
    <property type="component" value="Chromosome 2"/>
</dbReference>
<dbReference type="Gene3D" id="3.30.40.10">
    <property type="entry name" value="Zinc/RING finger domain, C3HC4 (zinc finger)"/>
    <property type="match status" value="1"/>
</dbReference>
<dbReference type="PROSITE" id="PS00518">
    <property type="entry name" value="ZF_RING_1"/>
    <property type="match status" value="1"/>
</dbReference>
<dbReference type="GO" id="GO:0051865">
    <property type="term" value="P:protein autoubiquitination"/>
    <property type="evidence" value="ECO:0007669"/>
    <property type="project" value="TreeGrafter"/>
</dbReference>
<dbReference type="SMART" id="SM00184">
    <property type="entry name" value="RING"/>
    <property type="match status" value="1"/>
</dbReference>
<reference evidence="7" key="2">
    <citation type="submission" date="2022-10" db="EMBL/GenBank/DDBJ databases">
        <authorList>
            <consortium name="ENA_rothamsted_submissions"/>
            <consortium name="culmorum"/>
            <person name="King R."/>
        </authorList>
    </citation>
    <scope>NUCLEOTIDE SEQUENCE</scope>
</reference>
<evidence type="ECO:0000256" key="1">
    <source>
        <dbReference type="ARBA" id="ARBA00022017"/>
    </source>
</evidence>
<keyword evidence="4" id="KW-0862">Zinc</keyword>
<dbReference type="SUPFAM" id="SSF57850">
    <property type="entry name" value="RING/U-box"/>
    <property type="match status" value="1"/>
</dbReference>
<gene>
    <name evidence="7" type="ORF">CHIRRI_LOCUS5518</name>
</gene>
<evidence type="ECO:0000256" key="3">
    <source>
        <dbReference type="ARBA" id="ARBA00022771"/>
    </source>
</evidence>
<dbReference type="GO" id="GO:0004842">
    <property type="term" value="F:ubiquitin-protein transferase activity"/>
    <property type="evidence" value="ECO:0007669"/>
    <property type="project" value="TreeGrafter"/>
</dbReference>
<dbReference type="PROSITE" id="PS50089">
    <property type="entry name" value="ZF_RING_2"/>
    <property type="match status" value="1"/>
</dbReference>
<keyword evidence="3 5" id="KW-0863">Zinc-finger</keyword>
<evidence type="ECO:0000259" key="6">
    <source>
        <dbReference type="PROSITE" id="PS50089"/>
    </source>
</evidence>
<organism evidence="7 8">
    <name type="scientific">Chironomus riparius</name>
    <dbReference type="NCBI Taxonomy" id="315576"/>
    <lineage>
        <taxon>Eukaryota</taxon>
        <taxon>Metazoa</taxon>
        <taxon>Ecdysozoa</taxon>
        <taxon>Arthropoda</taxon>
        <taxon>Hexapoda</taxon>
        <taxon>Insecta</taxon>
        <taxon>Pterygota</taxon>
        <taxon>Neoptera</taxon>
        <taxon>Endopterygota</taxon>
        <taxon>Diptera</taxon>
        <taxon>Nematocera</taxon>
        <taxon>Chironomoidea</taxon>
        <taxon>Chironomidae</taxon>
        <taxon>Chironominae</taxon>
        <taxon>Chironomus</taxon>
    </lineage>
</organism>
<evidence type="ECO:0000313" key="7">
    <source>
        <dbReference type="EMBL" id="CAG9802612.1"/>
    </source>
</evidence>
<protein>
    <recommendedName>
        <fullName evidence="1">RING finger protein 141</fullName>
    </recommendedName>
</protein>
<name>A0A9N9RPZ5_9DIPT</name>
<dbReference type="CDD" id="cd16545">
    <property type="entry name" value="RING-HC_RNF141"/>
    <property type="match status" value="1"/>
</dbReference>
<evidence type="ECO:0000313" key="8">
    <source>
        <dbReference type="Proteomes" id="UP001153620"/>
    </source>
</evidence>
<dbReference type="AlphaFoldDB" id="A0A9N9RPZ5"/>
<dbReference type="OrthoDB" id="1630758at2759"/>
<dbReference type="PANTHER" id="PTHR12109">
    <property type="entry name" value="RING FINGER PROTEIN 141-RELATED"/>
    <property type="match status" value="1"/>
</dbReference>
<dbReference type="Pfam" id="PF13920">
    <property type="entry name" value="zf-C3HC4_3"/>
    <property type="match status" value="1"/>
</dbReference>
<keyword evidence="8" id="KW-1185">Reference proteome</keyword>
<keyword evidence="2" id="KW-0479">Metal-binding</keyword>
<reference evidence="7" key="1">
    <citation type="submission" date="2022-01" db="EMBL/GenBank/DDBJ databases">
        <authorList>
            <person name="King R."/>
        </authorList>
    </citation>
    <scope>NUCLEOTIDE SEQUENCE</scope>
</reference>
<dbReference type="EMBL" id="OU895878">
    <property type="protein sequence ID" value="CAG9802612.1"/>
    <property type="molecule type" value="Genomic_DNA"/>
</dbReference>
<dbReference type="InterPro" id="IPR047126">
    <property type="entry name" value="RNF141-like"/>
</dbReference>
<dbReference type="InterPro" id="IPR001841">
    <property type="entry name" value="Znf_RING"/>
</dbReference>
<dbReference type="InterPro" id="IPR043400">
    <property type="entry name" value="RING-HC_RNF141"/>
</dbReference>
<dbReference type="PANTHER" id="PTHR12109:SF3">
    <property type="entry name" value="RING FINGER PROTEIN 141"/>
    <property type="match status" value="1"/>
</dbReference>
<evidence type="ECO:0000256" key="4">
    <source>
        <dbReference type="ARBA" id="ARBA00022833"/>
    </source>
</evidence>
<evidence type="ECO:0000256" key="2">
    <source>
        <dbReference type="ARBA" id="ARBA00022723"/>
    </source>
</evidence>
<dbReference type="GO" id="GO:0008270">
    <property type="term" value="F:zinc ion binding"/>
    <property type="evidence" value="ECO:0007669"/>
    <property type="project" value="UniProtKB-KW"/>
</dbReference>